<comment type="caution">
    <text evidence="2">The sequence shown here is derived from an EMBL/GenBank/DDBJ whole genome shotgun (WGS) entry which is preliminary data.</text>
</comment>
<accession>A0A9W7CYZ8</accession>
<evidence type="ECO:0000313" key="3">
    <source>
        <dbReference type="Proteomes" id="UP001165083"/>
    </source>
</evidence>
<dbReference type="OrthoDB" id="103349at2759"/>
<keyword evidence="1" id="KW-0812">Transmembrane</keyword>
<sequence>MSTKSSNGGNDDNEEVILELDNEGKNRIDRCDNLSFCDAEDAVTPKLKADSSIRMYRGGVQAFVIIIALMLMPLVLLAHMLGFTSQAIVSIGKNGDSPWVETYIHSTTENYTLFQGDSLYRRTTGFHGDLAFNVSVANSDPPNVLVTMIESFRFHDSHYRKIFKQLLFRPGLGFERIVLFL</sequence>
<keyword evidence="3" id="KW-1185">Reference proteome</keyword>
<name>A0A9W7CYZ8_9STRA</name>
<dbReference type="Proteomes" id="UP001165083">
    <property type="component" value="Unassembled WGS sequence"/>
</dbReference>
<reference evidence="2" key="1">
    <citation type="submission" date="2023-04" db="EMBL/GenBank/DDBJ databases">
        <title>Phytophthora lilii NBRC 32176.</title>
        <authorList>
            <person name="Ichikawa N."/>
            <person name="Sato H."/>
            <person name="Tonouchi N."/>
        </authorList>
    </citation>
    <scope>NUCLEOTIDE SEQUENCE</scope>
    <source>
        <strain evidence="2">NBRC 32176</strain>
    </source>
</reference>
<keyword evidence="1" id="KW-1133">Transmembrane helix</keyword>
<keyword evidence="1" id="KW-0472">Membrane</keyword>
<protein>
    <submittedName>
        <fullName evidence="2">Unnamed protein product</fullName>
    </submittedName>
</protein>
<gene>
    <name evidence="2" type="ORF">Plil01_001692600</name>
</gene>
<dbReference type="EMBL" id="BSXW01002878">
    <property type="protein sequence ID" value="GMF44128.1"/>
    <property type="molecule type" value="Genomic_DNA"/>
</dbReference>
<evidence type="ECO:0000313" key="2">
    <source>
        <dbReference type="EMBL" id="GMF44128.1"/>
    </source>
</evidence>
<dbReference type="AlphaFoldDB" id="A0A9W7CYZ8"/>
<proteinExistence type="predicted"/>
<feature type="transmembrane region" description="Helical" evidence="1">
    <location>
        <begin position="62"/>
        <end position="83"/>
    </location>
</feature>
<organism evidence="2 3">
    <name type="scientific">Phytophthora lilii</name>
    <dbReference type="NCBI Taxonomy" id="2077276"/>
    <lineage>
        <taxon>Eukaryota</taxon>
        <taxon>Sar</taxon>
        <taxon>Stramenopiles</taxon>
        <taxon>Oomycota</taxon>
        <taxon>Peronosporomycetes</taxon>
        <taxon>Peronosporales</taxon>
        <taxon>Peronosporaceae</taxon>
        <taxon>Phytophthora</taxon>
    </lineage>
</organism>
<evidence type="ECO:0000256" key="1">
    <source>
        <dbReference type="SAM" id="Phobius"/>
    </source>
</evidence>